<evidence type="ECO:0000256" key="1">
    <source>
        <dbReference type="SAM" id="Coils"/>
    </source>
</evidence>
<reference evidence="2 3" key="1">
    <citation type="submission" date="2016-10" db="EMBL/GenBank/DDBJ databases">
        <title>Alkaliphiles isolated from bioreactors.</title>
        <authorList>
            <person name="Salah Z."/>
            <person name="Rout S.P."/>
            <person name="Humphreys P.N."/>
        </authorList>
    </citation>
    <scope>NUCLEOTIDE SEQUENCE [LARGE SCALE GENOMIC DNA]</scope>
    <source>
        <strain evidence="2 3">ZS02</strain>
    </source>
</reference>
<gene>
    <name evidence="2" type="ORF">BJN45_03630</name>
</gene>
<feature type="coiled-coil region" evidence="1">
    <location>
        <begin position="43"/>
        <end position="77"/>
    </location>
</feature>
<evidence type="ECO:0000313" key="3">
    <source>
        <dbReference type="Proteomes" id="UP000187526"/>
    </source>
</evidence>
<proteinExistence type="predicted"/>
<name>A0A1R1ID85_9RHOO</name>
<organism evidence="2 3">
    <name type="scientific">Azonexus hydrophilus</name>
    <dbReference type="NCBI Taxonomy" id="418702"/>
    <lineage>
        <taxon>Bacteria</taxon>
        <taxon>Pseudomonadati</taxon>
        <taxon>Pseudomonadota</taxon>
        <taxon>Betaproteobacteria</taxon>
        <taxon>Rhodocyclales</taxon>
        <taxon>Azonexaceae</taxon>
        <taxon>Azonexus</taxon>
    </lineage>
</organism>
<dbReference type="AlphaFoldDB" id="A0A1R1ID85"/>
<keyword evidence="3" id="KW-1185">Reference proteome</keyword>
<keyword evidence="1" id="KW-0175">Coiled coil</keyword>
<dbReference type="STRING" id="418702.BJN45_03630"/>
<accession>A0A1R1ID85</accession>
<dbReference type="Proteomes" id="UP000187526">
    <property type="component" value="Unassembled WGS sequence"/>
</dbReference>
<sequence>MRQLRNLHPDWRFPLAACLGTLLGSALLSAWSWEKAVQAEAGHQQLRLARLRASNELEALRRNADDLSRALVVLKQLKKTAPDTQVAVIPPLLPQEARISEMPPRPNGNGPWRERLIRLQTPLLHEETLLEILSSWHDQSEIQHHLRSCRISRDIGGLKADCQLALLYLHMNESP</sequence>
<comment type="caution">
    <text evidence="2">The sequence shown here is derived from an EMBL/GenBank/DDBJ whole genome shotgun (WGS) entry which is preliminary data.</text>
</comment>
<dbReference type="EMBL" id="MTHD01000001">
    <property type="protein sequence ID" value="OMG56711.1"/>
    <property type="molecule type" value="Genomic_DNA"/>
</dbReference>
<evidence type="ECO:0000313" key="2">
    <source>
        <dbReference type="EMBL" id="OMG56711.1"/>
    </source>
</evidence>
<protein>
    <submittedName>
        <fullName evidence="2">Uncharacterized protein</fullName>
    </submittedName>
</protein>